<dbReference type="EMBL" id="JAMKFB020000013">
    <property type="protein sequence ID" value="KAL0177078.1"/>
    <property type="molecule type" value="Genomic_DNA"/>
</dbReference>
<feature type="compositionally biased region" description="Low complexity" evidence="1">
    <location>
        <begin position="10"/>
        <end position="30"/>
    </location>
</feature>
<feature type="region of interest" description="Disordered" evidence="1">
    <location>
        <begin position="181"/>
        <end position="200"/>
    </location>
</feature>
<feature type="region of interest" description="Disordered" evidence="1">
    <location>
        <begin position="1"/>
        <end position="82"/>
    </location>
</feature>
<protein>
    <submittedName>
        <fullName evidence="2">Uncharacterized protein</fullName>
    </submittedName>
</protein>
<proteinExistence type="predicted"/>
<sequence length="200" mass="22195">LKVDPDLDCSPPRRLTAPPARPSALPARPAVPHPQAAVAGGQEEEEDPEMIPKSPNEEADEKRTGRLPPTKKRKTRNTVKEGNVSITAPMVEVSGPDGVMVFRPWTVSGKLRGEDYRRVSSNWTDETNANYCTAVAELAEAIKVAFPARVDTSKIGNCCQTREESVQDYYHRLYETFNKHSGLDEPDDRGNQPGTWECHL</sequence>
<feature type="non-terminal residue" evidence="2">
    <location>
        <position position="200"/>
    </location>
</feature>
<reference evidence="2 3" key="1">
    <citation type="submission" date="2024-05" db="EMBL/GenBank/DDBJ databases">
        <title>Genome sequencing and assembly of Indian major carp, Cirrhinus mrigala (Hamilton, 1822).</title>
        <authorList>
            <person name="Mohindra V."/>
            <person name="Chowdhury L.M."/>
            <person name="Lal K."/>
            <person name="Jena J.K."/>
        </authorList>
    </citation>
    <scope>NUCLEOTIDE SEQUENCE [LARGE SCALE GENOMIC DNA]</scope>
    <source>
        <strain evidence="2">CM1030</strain>
        <tissue evidence="2">Blood</tissue>
    </source>
</reference>
<name>A0ABD0PUK1_CIRMR</name>
<feature type="non-terminal residue" evidence="2">
    <location>
        <position position="1"/>
    </location>
</feature>
<accession>A0ABD0PUK1</accession>
<dbReference type="Proteomes" id="UP001529510">
    <property type="component" value="Unassembled WGS sequence"/>
</dbReference>
<evidence type="ECO:0000313" key="3">
    <source>
        <dbReference type="Proteomes" id="UP001529510"/>
    </source>
</evidence>
<keyword evidence="3" id="KW-1185">Reference proteome</keyword>
<comment type="caution">
    <text evidence="2">The sequence shown here is derived from an EMBL/GenBank/DDBJ whole genome shotgun (WGS) entry which is preliminary data.</text>
</comment>
<organism evidence="2 3">
    <name type="scientific">Cirrhinus mrigala</name>
    <name type="common">Mrigala</name>
    <dbReference type="NCBI Taxonomy" id="683832"/>
    <lineage>
        <taxon>Eukaryota</taxon>
        <taxon>Metazoa</taxon>
        <taxon>Chordata</taxon>
        <taxon>Craniata</taxon>
        <taxon>Vertebrata</taxon>
        <taxon>Euteleostomi</taxon>
        <taxon>Actinopterygii</taxon>
        <taxon>Neopterygii</taxon>
        <taxon>Teleostei</taxon>
        <taxon>Ostariophysi</taxon>
        <taxon>Cypriniformes</taxon>
        <taxon>Cyprinidae</taxon>
        <taxon>Labeoninae</taxon>
        <taxon>Labeonini</taxon>
        <taxon>Cirrhinus</taxon>
    </lineage>
</organism>
<gene>
    <name evidence="2" type="ORF">M9458_025972</name>
</gene>
<dbReference type="AlphaFoldDB" id="A0ABD0PUK1"/>
<evidence type="ECO:0000313" key="2">
    <source>
        <dbReference type="EMBL" id="KAL0177078.1"/>
    </source>
</evidence>
<evidence type="ECO:0000256" key="1">
    <source>
        <dbReference type="SAM" id="MobiDB-lite"/>
    </source>
</evidence>